<comment type="subcellular location">
    <subcellularLocation>
        <location evidence="1">Cell membrane</location>
        <topology evidence="1">Multi-pass membrane protein</topology>
    </subcellularLocation>
</comment>
<feature type="transmembrane region" description="Helical" evidence="11">
    <location>
        <begin position="357"/>
        <end position="381"/>
    </location>
</feature>
<evidence type="ECO:0000313" key="13">
    <source>
        <dbReference type="EMBL" id="ELW48382.1"/>
    </source>
</evidence>
<evidence type="ECO:0000256" key="3">
    <source>
        <dbReference type="ARBA" id="ARBA00022692"/>
    </source>
</evidence>
<evidence type="ECO:0000259" key="12">
    <source>
        <dbReference type="PROSITE" id="PS50259"/>
    </source>
</evidence>
<keyword evidence="8 13" id="KW-0675">Receptor</keyword>
<keyword evidence="7 11" id="KW-0472">Membrane</keyword>
<keyword evidence="9" id="KW-0325">Glycoprotein</keyword>
<evidence type="ECO:0000256" key="8">
    <source>
        <dbReference type="ARBA" id="ARBA00023170"/>
    </source>
</evidence>
<feature type="transmembrane region" description="Helical" evidence="11">
    <location>
        <begin position="286"/>
        <end position="310"/>
    </location>
</feature>
<dbReference type="SUPFAM" id="SSF53822">
    <property type="entry name" value="Periplasmic binding protein-like I"/>
    <property type="match status" value="1"/>
</dbReference>
<dbReference type="GO" id="GO:0004930">
    <property type="term" value="F:G protein-coupled receptor activity"/>
    <property type="evidence" value="ECO:0007669"/>
    <property type="project" value="UniProtKB-KW"/>
</dbReference>
<keyword evidence="3 11" id="KW-0812">Transmembrane</keyword>
<dbReference type="Proteomes" id="UP000011518">
    <property type="component" value="Unassembled WGS sequence"/>
</dbReference>
<dbReference type="InterPro" id="IPR000337">
    <property type="entry name" value="GPCR_3"/>
</dbReference>
<evidence type="ECO:0000256" key="7">
    <source>
        <dbReference type="ARBA" id="ARBA00023136"/>
    </source>
</evidence>
<dbReference type="PANTHER" id="PTHR24061">
    <property type="entry name" value="CALCIUM-SENSING RECEPTOR-RELATED"/>
    <property type="match status" value="1"/>
</dbReference>
<dbReference type="Gene3D" id="2.10.50.30">
    <property type="entry name" value="GPCR, family 3, nine cysteines domain"/>
    <property type="match status" value="1"/>
</dbReference>
<dbReference type="InterPro" id="IPR028082">
    <property type="entry name" value="Peripla_BP_I"/>
</dbReference>
<dbReference type="InterPro" id="IPR017978">
    <property type="entry name" value="GPCR_3_C"/>
</dbReference>
<reference evidence="14" key="2">
    <citation type="journal article" date="2013" name="Nat. Commun.">
        <title>Genome of the Chinese tree shrew.</title>
        <authorList>
            <person name="Fan Y."/>
            <person name="Huang Z.Y."/>
            <person name="Cao C.C."/>
            <person name="Chen C.S."/>
            <person name="Chen Y.X."/>
            <person name="Fan D.D."/>
            <person name="He J."/>
            <person name="Hou H.L."/>
            <person name="Hu L."/>
            <person name="Hu X.T."/>
            <person name="Jiang X.T."/>
            <person name="Lai R."/>
            <person name="Lang Y.S."/>
            <person name="Liang B."/>
            <person name="Liao S.G."/>
            <person name="Mu D."/>
            <person name="Ma Y.Y."/>
            <person name="Niu Y.Y."/>
            <person name="Sun X.Q."/>
            <person name="Xia J.Q."/>
            <person name="Xiao J."/>
            <person name="Xiong Z.Q."/>
            <person name="Xu L."/>
            <person name="Yang L."/>
            <person name="Zhang Y."/>
            <person name="Zhao W."/>
            <person name="Zhao X.D."/>
            <person name="Zheng Y.T."/>
            <person name="Zhou J.M."/>
            <person name="Zhu Y.B."/>
            <person name="Zhang G.J."/>
            <person name="Wang J."/>
            <person name="Yao Y.G."/>
        </authorList>
    </citation>
    <scope>NUCLEOTIDE SEQUENCE [LARGE SCALE GENOMIC DNA]</scope>
</reference>
<keyword evidence="4" id="KW-0732">Signal</keyword>
<feature type="transmembrane region" description="Helical" evidence="11">
    <location>
        <begin position="446"/>
        <end position="469"/>
    </location>
</feature>
<dbReference type="AlphaFoldDB" id="L9JH45"/>
<keyword evidence="2" id="KW-1003">Cell membrane</keyword>
<evidence type="ECO:0000256" key="4">
    <source>
        <dbReference type="ARBA" id="ARBA00022729"/>
    </source>
</evidence>
<reference evidence="14" key="1">
    <citation type="submission" date="2012-07" db="EMBL/GenBank/DDBJ databases">
        <title>Genome of the Chinese tree shrew, a rising model animal genetically related to primates.</title>
        <authorList>
            <person name="Zhang G."/>
            <person name="Fan Y."/>
            <person name="Yao Y."/>
            <person name="Huang Z."/>
        </authorList>
    </citation>
    <scope>NUCLEOTIDE SEQUENCE [LARGE SCALE GENOMIC DNA]</scope>
</reference>
<dbReference type="InterPro" id="IPR001828">
    <property type="entry name" value="ANF_lig-bd_rcpt"/>
</dbReference>
<keyword evidence="10" id="KW-0807">Transducer</keyword>
<dbReference type="PROSITE" id="PS50259">
    <property type="entry name" value="G_PROTEIN_RECEP_F3_4"/>
    <property type="match status" value="1"/>
</dbReference>
<evidence type="ECO:0000256" key="1">
    <source>
        <dbReference type="ARBA" id="ARBA00004651"/>
    </source>
</evidence>
<evidence type="ECO:0000256" key="2">
    <source>
        <dbReference type="ARBA" id="ARBA00022475"/>
    </source>
</evidence>
<dbReference type="Gene3D" id="3.40.50.2300">
    <property type="match status" value="4"/>
</dbReference>
<organism evidence="13 14">
    <name type="scientific">Tupaia chinensis</name>
    <name type="common">Chinese tree shrew</name>
    <name type="synonym">Tupaia belangeri chinensis</name>
    <dbReference type="NCBI Taxonomy" id="246437"/>
    <lineage>
        <taxon>Eukaryota</taxon>
        <taxon>Metazoa</taxon>
        <taxon>Chordata</taxon>
        <taxon>Craniata</taxon>
        <taxon>Vertebrata</taxon>
        <taxon>Euteleostomi</taxon>
        <taxon>Mammalia</taxon>
        <taxon>Eutheria</taxon>
        <taxon>Euarchontoglires</taxon>
        <taxon>Scandentia</taxon>
        <taxon>Tupaiidae</taxon>
        <taxon>Tupaia</taxon>
    </lineage>
</organism>
<feature type="transmembrane region" description="Helical" evidence="11">
    <location>
        <begin position="481"/>
        <end position="501"/>
    </location>
</feature>
<evidence type="ECO:0000256" key="5">
    <source>
        <dbReference type="ARBA" id="ARBA00022989"/>
    </source>
</evidence>
<feature type="transmembrane region" description="Helical" evidence="11">
    <location>
        <begin position="507"/>
        <end position="529"/>
    </location>
</feature>
<evidence type="ECO:0000313" key="14">
    <source>
        <dbReference type="Proteomes" id="UP000011518"/>
    </source>
</evidence>
<accession>L9JH45</accession>
<evidence type="ECO:0000256" key="10">
    <source>
        <dbReference type="ARBA" id="ARBA00023224"/>
    </source>
</evidence>
<dbReference type="GO" id="GO:0005886">
    <property type="term" value="C:plasma membrane"/>
    <property type="evidence" value="ECO:0007669"/>
    <property type="project" value="UniProtKB-SubCell"/>
</dbReference>
<gene>
    <name evidence="13" type="ORF">TREES_T100020973</name>
</gene>
<dbReference type="InterPro" id="IPR000068">
    <property type="entry name" value="GPCR_3_Ca_sens_rcpt-rel"/>
</dbReference>
<keyword evidence="14" id="KW-1185">Reference proteome</keyword>
<keyword evidence="6" id="KW-0297">G-protein coupled receptor</keyword>
<sequence length="570" mass="63988">MNQTLPNYNCQTQKKSVAVIAGHTSTFSIQIGTLLELYKSPQVTYGPFDPTLCDKDLFSSVYQMASKESFLAHGIISLLLQFGWMWVALYVSDDMQGEHFLQTLKAEMMKKNICVAFTEKLPTTTEFIPSYLDLMTVFDSNILIYHAVYVVAQVLHKVFLQKIEIGPPEDSDLVMVLPWQLHPFLRKSQFTNNAGYNLPLDEKTNHTAQYDIQNLVRFPNQSWLLVKVGDFVHRSPHNQGLVVNEEIIKWPVNAEQCVQCPAQEYPNAERTQCLPKLVTYLNFKDALGISMACTVVCFFGVTAVVLGIFIKHRDTPIVKANNWTLSFNLLISLLLCFLCSLLFIGHPNTVTCILQQVTFGLVFTVAVSTVLAKTITVVLAFKVMKSGRIMRWLLLSGASNFVIPICFLIQVIICGIWLGTSPPFIDIDSLSEPRHIIIMCNKGSFTAFYCVLGYLGFLAVGSFTVAFLARNLPDTFNEAKFLTFSMLVFCSVWVTFLPVYHSTKGKFMVAVEVFSILASSAGLLCCIFVPKCYIILIRPDKNCLKTLKSTRGSKGNMPSKILSHKSVSYF</sequence>
<protein>
    <submittedName>
        <fullName evidence="13">Vomeronasal type-2 receptor 26</fullName>
    </submittedName>
</protein>
<dbReference type="Pfam" id="PF00003">
    <property type="entry name" value="7tm_3"/>
    <property type="match status" value="1"/>
</dbReference>
<dbReference type="InterPro" id="IPR038550">
    <property type="entry name" value="GPCR_3_9-Cys_sf"/>
</dbReference>
<dbReference type="PRINTS" id="PR00248">
    <property type="entry name" value="GPCRMGR"/>
</dbReference>
<feature type="transmembrane region" description="Helical" evidence="11">
    <location>
        <begin position="393"/>
        <end position="418"/>
    </location>
</feature>
<evidence type="ECO:0000256" key="6">
    <source>
        <dbReference type="ARBA" id="ARBA00023040"/>
    </source>
</evidence>
<feature type="domain" description="G-protein coupled receptors family 3 profile" evidence="12">
    <location>
        <begin position="287"/>
        <end position="551"/>
    </location>
</feature>
<dbReference type="PANTHER" id="PTHR24061:SF545">
    <property type="entry name" value="VOMERONASAL 2, RECEPTOR 118-RELATED"/>
    <property type="match status" value="1"/>
</dbReference>
<feature type="transmembrane region" description="Helical" evidence="11">
    <location>
        <begin position="70"/>
        <end position="91"/>
    </location>
</feature>
<proteinExistence type="predicted"/>
<name>L9JH45_TUPCH</name>
<evidence type="ECO:0000256" key="9">
    <source>
        <dbReference type="ARBA" id="ARBA00023180"/>
    </source>
</evidence>
<feature type="transmembrane region" description="Helical" evidence="11">
    <location>
        <begin position="322"/>
        <end position="345"/>
    </location>
</feature>
<dbReference type="EMBL" id="KB321059">
    <property type="protein sequence ID" value="ELW48382.1"/>
    <property type="molecule type" value="Genomic_DNA"/>
</dbReference>
<dbReference type="CDD" id="cd15283">
    <property type="entry name" value="7tmC_V2R_pheromone"/>
    <property type="match status" value="1"/>
</dbReference>
<evidence type="ECO:0000256" key="11">
    <source>
        <dbReference type="SAM" id="Phobius"/>
    </source>
</evidence>
<dbReference type="InParanoid" id="L9JH45"/>
<dbReference type="Pfam" id="PF01094">
    <property type="entry name" value="ANF_receptor"/>
    <property type="match status" value="1"/>
</dbReference>
<dbReference type="eggNOG" id="KOG1056">
    <property type="taxonomic scope" value="Eukaryota"/>
</dbReference>
<keyword evidence="5 11" id="KW-1133">Transmembrane helix</keyword>